<dbReference type="Pfam" id="PF00034">
    <property type="entry name" value="Cytochrom_C"/>
    <property type="match status" value="1"/>
</dbReference>
<dbReference type="PANTHER" id="PTHR30600:SF10">
    <property type="entry name" value="BLL6722 PROTEIN"/>
    <property type="match status" value="1"/>
</dbReference>
<evidence type="ECO:0000256" key="4">
    <source>
        <dbReference type="ARBA" id="ARBA00022617"/>
    </source>
</evidence>
<feature type="binding site" description="axial binding residue" evidence="14">
    <location>
        <position position="73"/>
    </location>
    <ligand>
        <name>heme c</name>
        <dbReference type="ChEBI" id="CHEBI:61717"/>
        <label>1</label>
    </ligand>
    <ligandPart>
        <name>Fe</name>
        <dbReference type="ChEBI" id="CHEBI:18248"/>
    </ligandPart>
</feature>
<dbReference type="InterPro" id="IPR036909">
    <property type="entry name" value="Cyt_c-like_dom_sf"/>
</dbReference>
<keyword evidence="10 14" id="KW-0408">Iron</keyword>
<dbReference type="FunFam" id="1.10.760.10:FF:000019">
    <property type="entry name" value="Di-heme cytochrome C peroxidase"/>
    <property type="match status" value="1"/>
</dbReference>
<sequence>MYKFVIGLVLVSGLLVVPAISSQRDLRKDFERQVRISFPEAAPYSPQAAALGKMLFFDPRLSGAQNMSCATCHNPSFGWETPVARAIGVLNQPLDRHAPTVENLAEADALFWDGRASTLEEQAVGPITHPKEMNATLEEVVNRLAEIATYQRLFNIAFPHEGLTRDTVLGALSTYQRTLRSGWAPFDDWVQGDESAISEDAKRGFELFVGEAHCALCHTGWALTDHSFHAVGIPSDDPGRGAIVSDDQGMFKTPGLRNIALRAPYMHDGSLATLRDVLVHYRQGGAENFPRDNSITPLEISERDIDDIMAFLNTLTAYDPHVSAPALPAE</sequence>
<accession>A0A1X7BPE0</accession>
<keyword evidence="4 13" id="KW-0349">Heme</keyword>
<reference evidence="16 17" key="1">
    <citation type="submission" date="2017-03" db="EMBL/GenBank/DDBJ databases">
        <authorList>
            <person name="Afonso C.L."/>
            <person name="Miller P.J."/>
            <person name="Scott M.A."/>
            <person name="Spackman E."/>
            <person name="Goraichik I."/>
            <person name="Dimitrov K.M."/>
            <person name="Suarez D.L."/>
            <person name="Swayne D.E."/>
        </authorList>
    </citation>
    <scope>NUCLEOTIDE SEQUENCE [LARGE SCALE GENOMIC DNA]</scope>
    <source>
        <strain evidence="16 17">CECT 7745</strain>
    </source>
</reference>
<feature type="binding site" description="covalent" evidence="13">
    <location>
        <position position="69"/>
    </location>
    <ligand>
        <name>heme c</name>
        <dbReference type="ChEBI" id="CHEBI:61717"/>
        <label>1</label>
    </ligand>
</feature>
<dbReference type="GO" id="GO:0009055">
    <property type="term" value="F:electron transfer activity"/>
    <property type="evidence" value="ECO:0007669"/>
    <property type="project" value="InterPro"/>
</dbReference>
<feature type="binding site" description="axial binding residue" evidence="14">
    <location>
        <position position="218"/>
    </location>
    <ligand>
        <name>heme c</name>
        <dbReference type="ChEBI" id="CHEBI:61717"/>
        <label>2</label>
    </ligand>
    <ligandPart>
        <name>Fe</name>
        <dbReference type="ChEBI" id="CHEBI:18248"/>
    </ligandPart>
</feature>
<dbReference type="Pfam" id="PF03150">
    <property type="entry name" value="CCP_MauG"/>
    <property type="match status" value="1"/>
</dbReference>
<comment type="cofactor">
    <cofactor evidence="13">
        <name>heme</name>
        <dbReference type="ChEBI" id="CHEBI:30413"/>
    </cofactor>
    <text evidence="13">Binds 2 heme groups.</text>
</comment>
<dbReference type="PANTHER" id="PTHR30600">
    <property type="entry name" value="CYTOCHROME C PEROXIDASE-RELATED"/>
    <property type="match status" value="1"/>
</dbReference>
<evidence type="ECO:0000313" key="16">
    <source>
        <dbReference type="EMBL" id="SMC11493.1"/>
    </source>
</evidence>
<evidence type="ECO:0000256" key="6">
    <source>
        <dbReference type="ARBA" id="ARBA00022729"/>
    </source>
</evidence>
<keyword evidence="3" id="KW-0813">Transport</keyword>
<feature type="binding site" description="covalent" evidence="13">
    <location>
        <position position="217"/>
    </location>
    <ligand>
        <name>heme c</name>
        <dbReference type="ChEBI" id="CHEBI:61717"/>
        <label>2</label>
    </ligand>
</feature>
<dbReference type="InterPro" id="IPR009056">
    <property type="entry name" value="Cyt_c-like_dom"/>
</dbReference>
<keyword evidence="7" id="KW-0574">Periplasm</keyword>
<evidence type="ECO:0000256" key="5">
    <source>
        <dbReference type="ARBA" id="ARBA00022723"/>
    </source>
</evidence>
<evidence type="ECO:0000313" key="17">
    <source>
        <dbReference type="Proteomes" id="UP000193224"/>
    </source>
</evidence>
<evidence type="ECO:0000256" key="8">
    <source>
        <dbReference type="ARBA" id="ARBA00022982"/>
    </source>
</evidence>
<dbReference type="PROSITE" id="PS51007">
    <property type="entry name" value="CYTC"/>
    <property type="match status" value="2"/>
</dbReference>
<dbReference type="PIRSF" id="PIRSF000294">
    <property type="entry name" value="Cytochrome-c_peroxidase"/>
    <property type="match status" value="1"/>
</dbReference>
<dbReference type="GO" id="GO:0020037">
    <property type="term" value="F:heme binding"/>
    <property type="evidence" value="ECO:0007669"/>
    <property type="project" value="InterPro"/>
</dbReference>
<keyword evidence="6" id="KW-0732">Signal</keyword>
<dbReference type="InterPro" id="IPR051395">
    <property type="entry name" value="Cytochrome_c_Peroxidase/MauG"/>
</dbReference>
<comment type="function">
    <text evidence="11">Involved in methylamine metabolism. Essential for the maturation of the beta subunit of MADH, presumably via a step in the biosynthesis of tryptophan tryptophylquinone (TTQ), the cofactor of MADH.</text>
</comment>
<comment type="pathway">
    <text evidence="2">One-carbon metabolism; methylamine degradation.</text>
</comment>
<dbReference type="OrthoDB" id="9805202at2"/>
<dbReference type="AlphaFoldDB" id="A0A1X7BPE0"/>
<keyword evidence="16" id="KW-0575">Peroxidase</keyword>
<comment type="PTM">
    <text evidence="13">Binds 2 heme groups per subunit.</text>
</comment>
<keyword evidence="17" id="KW-1185">Reference proteome</keyword>
<dbReference type="SUPFAM" id="SSF46626">
    <property type="entry name" value="Cytochrome c"/>
    <property type="match status" value="2"/>
</dbReference>
<keyword evidence="9 16" id="KW-0560">Oxidoreductase</keyword>
<evidence type="ECO:0000256" key="12">
    <source>
        <dbReference type="ARBA" id="ARBA00073576"/>
    </source>
</evidence>
<evidence type="ECO:0000259" key="15">
    <source>
        <dbReference type="PROSITE" id="PS51007"/>
    </source>
</evidence>
<evidence type="ECO:0000256" key="14">
    <source>
        <dbReference type="PIRSR" id="PIRSR000294-2"/>
    </source>
</evidence>
<organism evidence="16 17">
    <name type="scientific">Roseovarius aestuarii</name>
    <dbReference type="NCBI Taxonomy" id="475083"/>
    <lineage>
        <taxon>Bacteria</taxon>
        <taxon>Pseudomonadati</taxon>
        <taxon>Pseudomonadota</taxon>
        <taxon>Alphaproteobacteria</taxon>
        <taxon>Rhodobacterales</taxon>
        <taxon>Roseobacteraceae</taxon>
        <taxon>Roseovarius</taxon>
    </lineage>
</organism>
<dbReference type="InterPro" id="IPR026259">
    <property type="entry name" value="MauG/Cytc_peroxidase"/>
</dbReference>
<evidence type="ECO:0000256" key="10">
    <source>
        <dbReference type="ARBA" id="ARBA00023004"/>
    </source>
</evidence>
<dbReference type="GO" id="GO:0042597">
    <property type="term" value="C:periplasmic space"/>
    <property type="evidence" value="ECO:0007669"/>
    <property type="project" value="UniProtKB-SubCell"/>
</dbReference>
<evidence type="ECO:0000256" key="9">
    <source>
        <dbReference type="ARBA" id="ARBA00023002"/>
    </source>
</evidence>
<dbReference type="InterPro" id="IPR004852">
    <property type="entry name" value="Di-haem_cyt_c_peroxidsae"/>
</dbReference>
<evidence type="ECO:0000256" key="7">
    <source>
        <dbReference type="ARBA" id="ARBA00022764"/>
    </source>
</evidence>
<dbReference type="Gene3D" id="1.10.760.10">
    <property type="entry name" value="Cytochrome c-like domain"/>
    <property type="match status" value="2"/>
</dbReference>
<protein>
    <recommendedName>
        <fullName evidence="12">Methylamine utilization protein MauG</fullName>
    </recommendedName>
</protein>
<evidence type="ECO:0000256" key="3">
    <source>
        <dbReference type="ARBA" id="ARBA00022448"/>
    </source>
</evidence>
<feature type="binding site" description="covalent" evidence="13">
    <location>
        <position position="72"/>
    </location>
    <ligand>
        <name>heme c</name>
        <dbReference type="ChEBI" id="CHEBI:61717"/>
        <label>1</label>
    </ligand>
</feature>
<keyword evidence="8" id="KW-0249">Electron transport</keyword>
<dbReference type="GO" id="GO:0046872">
    <property type="term" value="F:metal ion binding"/>
    <property type="evidence" value="ECO:0007669"/>
    <property type="project" value="UniProtKB-KW"/>
</dbReference>
<evidence type="ECO:0000256" key="2">
    <source>
        <dbReference type="ARBA" id="ARBA00004856"/>
    </source>
</evidence>
<keyword evidence="5 14" id="KW-0479">Metal-binding</keyword>
<feature type="domain" description="Cytochrome c" evidence="15">
    <location>
        <begin position="47"/>
        <end position="148"/>
    </location>
</feature>
<gene>
    <name evidence="16" type="primary">ccp</name>
    <name evidence="16" type="ORF">ROA7745_01306</name>
</gene>
<evidence type="ECO:0000256" key="11">
    <source>
        <dbReference type="ARBA" id="ARBA00058991"/>
    </source>
</evidence>
<name>A0A1X7BPE0_9RHOB</name>
<evidence type="ECO:0000256" key="1">
    <source>
        <dbReference type="ARBA" id="ARBA00004418"/>
    </source>
</evidence>
<dbReference type="GO" id="GO:0004130">
    <property type="term" value="F:cytochrome-c peroxidase activity"/>
    <property type="evidence" value="ECO:0007669"/>
    <property type="project" value="TreeGrafter"/>
</dbReference>
<dbReference type="RefSeq" id="WP_085799434.1">
    <property type="nucleotide sequence ID" value="NZ_FWXB01000003.1"/>
</dbReference>
<feature type="binding site" description="covalent" evidence="13">
    <location>
        <position position="214"/>
    </location>
    <ligand>
        <name>heme c</name>
        <dbReference type="ChEBI" id="CHEBI:61717"/>
        <label>2</label>
    </ligand>
</feature>
<dbReference type="EMBL" id="FWXB01000003">
    <property type="protein sequence ID" value="SMC11493.1"/>
    <property type="molecule type" value="Genomic_DNA"/>
</dbReference>
<comment type="subcellular location">
    <subcellularLocation>
        <location evidence="1">Periplasm</location>
    </subcellularLocation>
</comment>
<proteinExistence type="predicted"/>
<evidence type="ECO:0000256" key="13">
    <source>
        <dbReference type="PIRSR" id="PIRSR000294-1"/>
    </source>
</evidence>
<dbReference type="Proteomes" id="UP000193224">
    <property type="component" value="Unassembled WGS sequence"/>
</dbReference>
<feature type="domain" description="Cytochrome c" evidence="15">
    <location>
        <begin position="199"/>
        <end position="316"/>
    </location>
</feature>